<comment type="subunit">
    <text evidence="3">Homodimer.</text>
</comment>
<proteinExistence type="inferred from homology"/>
<comment type="similarity">
    <text evidence="3">Belongs to the kynurenine formamidase family.</text>
</comment>
<evidence type="ECO:0000313" key="6">
    <source>
        <dbReference type="Proteomes" id="UP000663699"/>
    </source>
</evidence>
<gene>
    <name evidence="5" type="ORF">MERGE_002515</name>
</gene>
<feature type="short sequence motif" description="HGGXW" evidence="3">
    <location>
        <begin position="45"/>
        <end position="49"/>
    </location>
</feature>
<comment type="function">
    <text evidence="3">Catalyzes the hydrolysis of N-formyl-L-kynurenine to L-kynurenine, the second step in the kynurenine pathway of tryptophan degradation. Kynurenine may be further oxidized to nicotinic acid, NAD(H) and NADP(H). Required for elimination of toxic metabolites.</text>
</comment>
<dbReference type="AlphaFoldDB" id="A0A899G1H1"/>
<keyword evidence="1 3" id="KW-0378">Hydrolase</keyword>
<dbReference type="GO" id="GO:0004061">
    <property type="term" value="F:arylformamidase activity"/>
    <property type="evidence" value="ECO:0007669"/>
    <property type="project" value="UniProtKB-UniRule"/>
</dbReference>
<dbReference type="UniPathway" id="UPA00333">
    <property type="reaction ID" value="UER00454"/>
</dbReference>
<dbReference type="InterPro" id="IPR027519">
    <property type="entry name" value="KFase_ver/fungi-typ"/>
</dbReference>
<keyword evidence="2 3" id="KW-0823">Tryptophan catabolism</keyword>
<evidence type="ECO:0000256" key="3">
    <source>
        <dbReference type="HAMAP-Rule" id="MF_03014"/>
    </source>
</evidence>
<dbReference type="PANTHER" id="PTHR48081:SF33">
    <property type="entry name" value="KYNURENINE FORMAMIDASE"/>
    <property type="match status" value="1"/>
</dbReference>
<organism evidence="5 6">
    <name type="scientific">Pneumocystis wakefieldiae</name>
    <dbReference type="NCBI Taxonomy" id="38082"/>
    <lineage>
        <taxon>Eukaryota</taxon>
        <taxon>Fungi</taxon>
        <taxon>Dikarya</taxon>
        <taxon>Ascomycota</taxon>
        <taxon>Taphrinomycotina</taxon>
        <taxon>Pneumocystomycetes</taxon>
        <taxon>Pneumocystaceae</taxon>
        <taxon>Pneumocystis</taxon>
    </lineage>
</organism>
<keyword evidence="6" id="KW-1185">Reference proteome</keyword>
<feature type="domain" description="BD-FAE-like" evidence="4">
    <location>
        <begin position="40"/>
        <end position="218"/>
    </location>
</feature>
<evidence type="ECO:0000313" key="5">
    <source>
        <dbReference type="EMBL" id="QSL65208.1"/>
    </source>
</evidence>
<accession>A0A899G1H1</accession>
<dbReference type="HAMAP" id="MF_03014">
    <property type="entry name" value="KFase"/>
    <property type="match status" value="1"/>
</dbReference>
<dbReference type="SUPFAM" id="SSF53474">
    <property type="entry name" value="alpha/beta-Hydrolases"/>
    <property type="match status" value="1"/>
</dbReference>
<dbReference type="InterPro" id="IPR029058">
    <property type="entry name" value="AB_hydrolase_fold"/>
</dbReference>
<feature type="active site" description="Nucleophile" evidence="3">
    <location>
        <position position="120"/>
    </location>
</feature>
<dbReference type="Proteomes" id="UP000663699">
    <property type="component" value="Chromosome 5"/>
</dbReference>
<comment type="catalytic activity">
    <reaction evidence="3">
        <text>N-formyl-L-kynurenine + H2O = L-kynurenine + formate + H(+)</text>
        <dbReference type="Rhea" id="RHEA:13009"/>
        <dbReference type="ChEBI" id="CHEBI:15377"/>
        <dbReference type="ChEBI" id="CHEBI:15378"/>
        <dbReference type="ChEBI" id="CHEBI:15740"/>
        <dbReference type="ChEBI" id="CHEBI:57959"/>
        <dbReference type="ChEBI" id="CHEBI:58629"/>
        <dbReference type="EC" id="3.5.1.9"/>
    </reaction>
</comment>
<evidence type="ECO:0000256" key="1">
    <source>
        <dbReference type="ARBA" id="ARBA00022801"/>
    </source>
</evidence>
<comment type="pathway">
    <text evidence="3">Amino-acid degradation; L-tryptophan degradation via kynurenine pathway; L-kynurenine from L-tryptophan: step 2/2.</text>
</comment>
<dbReference type="EMBL" id="CP054536">
    <property type="protein sequence ID" value="QSL65208.1"/>
    <property type="molecule type" value="Genomic_DNA"/>
</dbReference>
<dbReference type="Gene3D" id="3.40.50.1820">
    <property type="entry name" value="alpha/beta hydrolase"/>
    <property type="match status" value="1"/>
</dbReference>
<evidence type="ECO:0000259" key="4">
    <source>
        <dbReference type="Pfam" id="PF20434"/>
    </source>
</evidence>
<dbReference type="PANTHER" id="PTHR48081">
    <property type="entry name" value="AB HYDROLASE SUPERFAMILY PROTEIN C4A8.06C"/>
    <property type="match status" value="1"/>
</dbReference>
<dbReference type="Pfam" id="PF20434">
    <property type="entry name" value="BD-FAE"/>
    <property type="match status" value="1"/>
</dbReference>
<sequence length="260" mass="29800">MSRNTMPELVLSYGDLDGDLRKIDVFIFDDSYIDDSSNLWVIYIHGGAWRDVKHNSEDGHALINFLRSQFYTQTKVVYASINYRLSPHVVHPEHLNDIKDAIAFLKKSYKLSRCILIGHSAGATLAIQYFVLDNEAKDIVYCVICVEGIYDLLELVNEYPSYEDFVKLAFGDCQQDWIIASPSYLVSNYLGSSACEIILIQSEEDELLSMRQTNIMTKAISHAQNSNVTFSLKKVKGKHFDVIKNDDFFYIVKEAVQYYL</sequence>
<reference evidence="5" key="1">
    <citation type="submission" date="2020-06" db="EMBL/GenBank/DDBJ databases">
        <title>Genomes of multiple members of Pneumocystis genus reveal paths to human pathogen Pneumocystis jirovecii.</title>
        <authorList>
            <person name="Cisse O.H."/>
            <person name="Ma L."/>
            <person name="Dekker J."/>
            <person name="Khil P."/>
            <person name="Jo J."/>
            <person name="Brenchley J."/>
            <person name="Blair R."/>
            <person name="Pahar B."/>
            <person name="Chabe M."/>
            <person name="Van Rompay K.A."/>
            <person name="Keesler R."/>
            <person name="Sukura A."/>
            <person name="Hirsch V."/>
            <person name="Kutty G."/>
            <person name="Liu Y."/>
            <person name="Peng L."/>
            <person name="Chen J."/>
            <person name="Song J."/>
            <person name="Weissenbacher-Lang C."/>
            <person name="Xu J."/>
            <person name="Upham N.S."/>
            <person name="Stajich J.E."/>
            <person name="Cuomo C.A."/>
            <person name="Cushion M.T."/>
            <person name="Kovacs J.A."/>
        </authorList>
    </citation>
    <scope>NUCLEOTIDE SEQUENCE</scope>
    <source>
        <strain evidence="5">2A</strain>
    </source>
</reference>
<comment type="domain">
    <text evidence="3">The main chain amide nitrogen atoms of the second glycine and its adjacent residue in the HGGXW motif define the oxyanion hole, and stabilize the oxyanion that forms during the nucleophilic attack by the catalytic serine during substrate cleavage.</text>
</comment>
<feature type="active site" evidence="3">
    <location>
        <position position="239"/>
    </location>
</feature>
<dbReference type="InterPro" id="IPR049492">
    <property type="entry name" value="BD-FAE-like_dom"/>
</dbReference>
<name>A0A899G1H1_9ASCO</name>
<dbReference type="InterPro" id="IPR050300">
    <property type="entry name" value="GDXG_lipolytic_enzyme"/>
</dbReference>
<protein>
    <recommendedName>
        <fullName evidence="3">Kynurenine formamidase</fullName>
        <shortName evidence="3">KFA</shortName>
        <shortName evidence="3">KFase</shortName>
        <ecNumber evidence="3">3.5.1.9</ecNumber>
    </recommendedName>
    <alternativeName>
        <fullName evidence="3">Arylformamidase</fullName>
    </alternativeName>
    <alternativeName>
        <fullName evidence="3">N-formylkynurenine formamidase</fullName>
        <shortName evidence="3">FKF</shortName>
    </alternativeName>
</protein>
<dbReference type="OrthoDB" id="420264at2759"/>
<evidence type="ECO:0000256" key="2">
    <source>
        <dbReference type="ARBA" id="ARBA00023079"/>
    </source>
</evidence>
<dbReference type="GO" id="GO:0034354">
    <property type="term" value="P:'de novo' NAD+ biosynthetic process from L-tryptophan"/>
    <property type="evidence" value="ECO:0007669"/>
    <property type="project" value="UniProtKB-UniRule"/>
</dbReference>
<dbReference type="GO" id="GO:0019441">
    <property type="term" value="P:L-tryptophan catabolic process to kynurenine"/>
    <property type="evidence" value="ECO:0007669"/>
    <property type="project" value="UniProtKB-UniRule"/>
</dbReference>
<dbReference type="EC" id="3.5.1.9" evidence="3"/>
<feature type="active site" evidence="3">
    <location>
        <position position="205"/>
    </location>
</feature>